<evidence type="ECO:0000256" key="5">
    <source>
        <dbReference type="PIRSR" id="PIRSR000137-2"/>
    </source>
</evidence>
<feature type="non-terminal residue" evidence="7">
    <location>
        <position position="1"/>
    </location>
</feature>
<evidence type="ECO:0000256" key="4">
    <source>
        <dbReference type="ARBA" id="ARBA00022827"/>
    </source>
</evidence>
<keyword evidence="8" id="KW-1185">Reference proteome</keyword>
<accession>A0A9Q0RUV7</accession>
<dbReference type="GO" id="GO:0016614">
    <property type="term" value="F:oxidoreductase activity, acting on CH-OH group of donors"/>
    <property type="evidence" value="ECO:0007669"/>
    <property type="project" value="InterPro"/>
</dbReference>
<evidence type="ECO:0000256" key="2">
    <source>
        <dbReference type="ARBA" id="ARBA00010790"/>
    </source>
</evidence>
<reference evidence="7" key="1">
    <citation type="submission" date="2022-07" db="EMBL/GenBank/DDBJ databases">
        <authorList>
            <person name="Trinca V."/>
            <person name="Uliana J.V.C."/>
            <person name="Torres T.T."/>
            <person name="Ward R.J."/>
            <person name="Monesi N."/>
        </authorList>
    </citation>
    <scope>NUCLEOTIDE SEQUENCE</scope>
    <source>
        <strain evidence="7">HSMRA1968</strain>
        <tissue evidence="7">Whole embryos</tissue>
    </source>
</reference>
<dbReference type="Pfam" id="PF00732">
    <property type="entry name" value="GMC_oxred_N"/>
    <property type="match status" value="1"/>
</dbReference>
<name>A0A9Q0RUV7_9DIPT</name>
<dbReference type="SUPFAM" id="SSF54373">
    <property type="entry name" value="FAD-linked reductases, C-terminal domain"/>
    <property type="match status" value="1"/>
</dbReference>
<evidence type="ECO:0000313" key="8">
    <source>
        <dbReference type="Proteomes" id="UP001151699"/>
    </source>
</evidence>
<dbReference type="InterPro" id="IPR036188">
    <property type="entry name" value="FAD/NAD-bd_sf"/>
</dbReference>
<dbReference type="AlphaFoldDB" id="A0A9Q0RUV7"/>
<dbReference type="PANTHER" id="PTHR11552:SF147">
    <property type="entry name" value="CHOLINE DEHYDROGENASE, MITOCHONDRIAL"/>
    <property type="match status" value="1"/>
</dbReference>
<evidence type="ECO:0000259" key="6">
    <source>
        <dbReference type="PROSITE" id="PS00624"/>
    </source>
</evidence>
<feature type="binding site" evidence="5">
    <location>
        <position position="279"/>
    </location>
    <ligand>
        <name>FAD</name>
        <dbReference type="ChEBI" id="CHEBI:57692"/>
    </ligand>
</feature>
<dbReference type="GO" id="GO:0050660">
    <property type="term" value="F:flavin adenine dinucleotide binding"/>
    <property type="evidence" value="ECO:0007669"/>
    <property type="project" value="InterPro"/>
</dbReference>
<evidence type="ECO:0000256" key="3">
    <source>
        <dbReference type="ARBA" id="ARBA00022630"/>
    </source>
</evidence>
<dbReference type="PANTHER" id="PTHR11552">
    <property type="entry name" value="GLUCOSE-METHANOL-CHOLINE GMC OXIDOREDUCTASE"/>
    <property type="match status" value="1"/>
</dbReference>
<comment type="similarity">
    <text evidence="2">Belongs to the GMC oxidoreductase family.</text>
</comment>
<feature type="binding site" evidence="5">
    <location>
        <position position="546"/>
    </location>
    <ligand>
        <name>substrate</name>
    </ligand>
</feature>
<evidence type="ECO:0000256" key="1">
    <source>
        <dbReference type="ARBA" id="ARBA00001974"/>
    </source>
</evidence>
<dbReference type="SUPFAM" id="SSF51905">
    <property type="entry name" value="FAD/NAD(P)-binding domain"/>
    <property type="match status" value="1"/>
</dbReference>
<dbReference type="OrthoDB" id="269227at2759"/>
<sequence length="639" mass="71545">FAIDYPLDMNLAAFIFGTATVLMHHYMENDRQEDLSKTLTEIREDIGFPRPQYYDFIIVGAGAAGCMLAGKLAQHHTVLLLEKGGSAPPSARNLFLQRFVARDPTTNDFFFSVPQTHMSLTNSGIHRMVVGKMMGGSQSHNNFKYSRGSPHDYNYYANVTNDESWNWQNIKRHFLALENFDAKQQFVDEANRAHMGTDGPILLDSSYLTNAPGLIDAWFEAGRALNYSITDPNGENQIGFTPLHRTIRNGERQSAYVALVEPMEKAGHPNLKVQKYSHVDEIIINPVTLVAEGVRYKKHGFAQIAMANKEVIVSAGTHSSPMLLIRSGIGPRATLEEAQIRVLSDLPVGKNLKAHVCVEPFFTVLNAPPDVFVTLNDSDYISNIEKYLQPERESAFAQANTTAGNAWLVTSVAKQRNEGDWSDLQIVMTPRIPQEEGTPVWVGVPVIINRLDSVGEIRFNVNAYRQGIWDDPDLALVDYQMYLSGPADMTKHLEGLKLAFELVEETEPFKSMNFSFRRPNLPACDTLEFRSDAYWVCYIEHETISYYHDVGTCKMGADNDPTAVLDSRLRVKGIERLRVVDASIFPQPINGNIQASVMVIASKAAEDILTEYGASSDSITITGRWLLVVAFLFMRIIHL</sequence>
<dbReference type="InterPro" id="IPR007867">
    <property type="entry name" value="GMC_OxRtase_C"/>
</dbReference>
<dbReference type="InterPro" id="IPR000172">
    <property type="entry name" value="GMC_OxRdtase_N"/>
</dbReference>
<dbReference type="PIRSF" id="PIRSF000137">
    <property type="entry name" value="Alcohol_oxidase"/>
    <property type="match status" value="1"/>
</dbReference>
<dbReference type="Gene3D" id="3.50.50.60">
    <property type="entry name" value="FAD/NAD(P)-binding domain"/>
    <property type="match status" value="1"/>
</dbReference>
<dbReference type="Proteomes" id="UP001151699">
    <property type="component" value="Unassembled WGS sequence"/>
</dbReference>
<dbReference type="Pfam" id="PF05199">
    <property type="entry name" value="GMC_oxred_C"/>
    <property type="match status" value="1"/>
</dbReference>
<keyword evidence="4 5" id="KW-0274">FAD</keyword>
<organism evidence="7 8">
    <name type="scientific">Pseudolycoriella hygida</name>
    <dbReference type="NCBI Taxonomy" id="35572"/>
    <lineage>
        <taxon>Eukaryota</taxon>
        <taxon>Metazoa</taxon>
        <taxon>Ecdysozoa</taxon>
        <taxon>Arthropoda</taxon>
        <taxon>Hexapoda</taxon>
        <taxon>Insecta</taxon>
        <taxon>Pterygota</taxon>
        <taxon>Neoptera</taxon>
        <taxon>Endopterygota</taxon>
        <taxon>Diptera</taxon>
        <taxon>Nematocera</taxon>
        <taxon>Sciaroidea</taxon>
        <taxon>Sciaridae</taxon>
        <taxon>Pseudolycoriella</taxon>
    </lineage>
</organism>
<evidence type="ECO:0000313" key="7">
    <source>
        <dbReference type="EMBL" id="KAJ6632759.1"/>
    </source>
</evidence>
<comment type="cofactor">
    <cofactor evidence="1 5">
        <name>FAD</name>
        <dbReference type="ChEBI" id="CHEBI:57692"/>
    </cofactor>
</comment>
<keyword evidence="3" id="KW-0285">Flavoprotein</keyword>
<comment type="caution">
    <text evidence="7">The sequence shown here is derived from an EMBL/GenBank/DDBJ whole genome shotgun (WGS) entry which is preliminary data.</text>
</comment>
<feature type="domain" description="Glucose-methanol-choline oxidoreductase N-terminal" evidence="6">
    <location>
        <begin position="316"/>
        <end position="330"/>
    </location>
</feature>
<gene>
    <name evidence="7" type="primary">Gld_4</name>
    <name evidence="7" type="ORF">Bhyg_16940</name>
</gene>
<dbReference type="InterPro" id="IPR012132">
    <property type="entry name" value="GMC_OxRdtase"/>
</dbReference>
<dbReference type="Gene3D" id="3.30.560.10">
    <property type="entry name" value="Glucose Oxidase, domain 3"/>
    <property type="match status" value="1"/>
</dbReference>
<dbReference type="PROSITE" id="PS00624">
    <property type="entry name" value="GMC_OXRED_2"/>
    <property type="match status" value="1"/>
</dbReference>
<dbReference type="EMBL" id="WJQU01002527">
    <property type="protein sequence ID" value="KAJ6632759.1"/>
    <property type="molecule type" value="Genomic_DNA"/>
</dbReference>
<proteinExistence type="inferred from homology"/>
<protein>
    <submittedName>
        <fullName evidence="7">Glucose dehydrogenase [FAD, quinone]</fullName>
    </submittedName>
</protein>